<sequence length="394" mass="42229">MKRVILSMLAVSALVVTSCSSDSDETPQVVAPTTYTFVGKDGKSNVSFTGQEARWVMASELKSALGGDTKTLAQLNEMFKDGKGFVGTIPSNGTSVNDSGKKLRETVASATNSNTTTVEEEALRTKLDGYLAAHAAIDFNADASNGTAGKLETVGGGRTVYVDAKGYEMNQAVAKTLIGSVFVDQIVNKYVSEGLINESIAGNNTGTPHKDNADNNYTSLQHYWDEAYGYTFGLETTPATPVNDSSNRKGFLNSYLTSVDGDPKFNVFDEIYDAFKLGRAAIDAKQYDVVHAQAKIIRENVSLVIGVMAAHYLQKGKGVKNPDSLHALSEAVGFVQSLRFAHVNGVQIPQNSVDQSLAPLANLWTVTDAQLDQVAGIIAQQFGFNVEDVIDLKN</sequence>
<dbReference type="InParanoid" id="A0A1Y2PF53"/>
<evidence type="ECO:0000313" key="2">
    <source>
        <dbReference type="EMBL" id="OSY89126.1"/>
    </source>
</evidence>
<gene>
    <name evidence="2" type="ORF">WH52_00250</name>
</gene>
<dbReference type="InterPro" id="IPR032331">
    <property type="entry name" value="DUF4856"/>
</dbReference>
<proteinExistence type="predicted"/>
<feature type="chain" id="PRO_5013368014" description="DUF4856 domain-containing protein" evidence="1">
    <location>
        <begin position="24"/>
        <end position="394"/>
    </location>
</feature>
<keyword evidence="3" id="KW-1185">Reference proteome</keyword>
<name>A0A1Y2PF53_9FLAO</name>
<dbReference type="EMBL" id="LAPZ01000001">
    <property type="protein sequence ID" value="OSY89126.1"/>
    <property type="molecule type" value="Genomic_DNA"/>
</dbReference>
<dbReference type="STRING" id="1635173.WH52_00250"/>
<dbReference type="PROSITE" id="PS51257">
    <property type="entry name" value="PROKAR_LIPOPROTEIN"/>
    <property type="match status" value="1"/>
</dbReference>
<protein>
    <recommendedName>
        <fullName evidence="4">DUF4856 domain-containing protein</fullName>
    </recommendedName>
</protein>
<dbReference type="Pfam" id="PF16148">
    <property type="entry name" value="DUF4856"/>
    <property type="match status" value="1"/>
</dbReference>
<comment type="caution">
    <text evidence="2">The sequence shown here is derived from an EMBL/GenBank/DDBJ whole genome shotgun (WGS) entry which is preliminary data.</text>
</comment>
<keyword evidence="1" id="KW-0732">Signal</keyword>
<dbReference type="Proteomes" id="UP000194221">
    <property type="component" value="Unassembled WGS sequence"/>
</dbReference>
<organism evidence="2 3">
    <name type="scientific">Tenacibaculum holothuriorum</name>
    <dbReference type="NCBI Taxonomy" id="1635173"/>
    <lineage>
        <taxon>Bacteria</taxon>
        <taxon>Pseudomonadati</taxon>
        <taxon>Bacteroidota</taxon>
        <taxon>Flavobacteriia</taxon>
        <taxon>Flavobacteriales</taxon>
        <taxon>Flavobacteriaceae</taxon>
        <taxon>Tenacibaculum</taxon>
    </lineage>
</organism>
<reference evidence="2 3" key="1">
    <citation type="submission" date="2015-03" db="EMBL/GenBank/DDBJ databases">
        <title>Genome sequence of Tenacibaculum sp. S2-2, isolated from intestinal microbiota of sea cucumber, Apostichopus japonicas.</title>
        <authorList>
            <person name="Shao Z."/>
            <person name="Wang L."/>
            <person name="Li X."/>
        </authorList>
    </citation>
    <scope>NUCLEOTIDE SEQUENCE [LARGE SCALE GENOMIC DNA]</scope>
    <source>
        <strain evidence="2 3">S2-2</strain>
    </source>
</reference>
<evidence type="ECO:0008006" key="4">
    <source>
        <dbReference type="Google" id="ProtNLM"/>
    </source>
</evidence>
<evidence type="ECO:0000313" key="3">
    <source>
        <dbReference type="Proteomes" id="UP000194221"/>
    </source>
</evidence>
<evidence type="ECO:0000256" key="1">
    <source>
        <dbReference type="SAM" id="SignalP"/>
    </source>
</evidence>
<dbReference type="RefSeq" id="WP_086028921.1">
    <property type="nucleotide sequence ID" value="NZ_LAPZ01000001.1"/>
</dbReference>
<dbReference type="OrthoDB" id="5498726at2"/>
<feature type="signal peptide" evidence="1">
    <location>
        <begin position="1"/>
        <end position="23"/>
    </location>
</feature>
<dbReference type="AlphaFoldDB" id="A0A1Y2PF53"/>
<accession>A0A1Y2PF53</accession>